<dbReference type="EMBL" id="RBCJ01000001">
    <property type="protein sequence ID" value="RKN83562.1"/>
    <property type="molecule type" value="Genomic_DNA"/>
</dbReference>
<reference evidence="1 2" key="1">
    <citation type="submission" date="2018-10" db="EMBL/GenBank/DDBJ databases">
        <title>Ulvibacterium marinum gen. nov., sp. nov., a novel marine bacterium of the family Flavobacteriaceae, isolated from a culture of the green alga Ulva prolifera.</title>
        <authorList>
            <person name="Zhang Z."/>
        </authorList>
    </citation>
    <scope>NUCLEOTIDE SEQUENCE [LARGE SCALE GENOMIC DNA]</scope>
    <source>
        <strain evidence="1 2">CCMM003</strain>
    </source>
</reference>
<dbReference type="AlphaFoldDB" id="A0A3B0CBS9"/>
<comment type="caution">
    <text evidence="1">The sequence shown here is derived from an EMBL/GenBank/DDBJ whole genome shotgun (WGS) entry which is preliminary data.</text>
</comment>
<keyword evidence="2" id="KW-1185">Reference proteome</keyword>
<gene>
    <name evidence="1" type="ORF">D7Z94_07025</name>
</gene>
<dbReference type="RefSeq" id="WP_120710768.1">
    <property type="nucleotide sequence ID" value="NZ_RBCJ01000001.1"/>
</dbReference>
<sequence>MCKVLFFLPVLVLLSMCDNEGDNVLAPDCAAVLCEADFSELFLEVVSSDTNENVFFANIHDESDITVNGNPSMNFEIRNVLEKELLVLSDENWEIGSFEYTLRIGETNEFVLALELARTGGVGCCANRLFLDNLKINDTVQDVNSRPWIFTISVN</sequence>
<dbReference type="OrthoDB" id="9907911at2"/>
<accession>A0A3B0CBS9</accession>
<protein>
    <submittedName>
        <fullName evidence="1">Uncharacterized protein</fullName>
    </submittedName>
</protein>
<name>A0A3B0CBS9_9FLAO</name>
<evidence type="ECO:0000313" key="1">
    <source>
        <dbReference type="EMBL" id="RKN83562.1"/>
    </source>
</evidence>
<organism evidence="1 2">
    <name type="scientific">Ulvibacterium marinum</name>
    <dbReference type="NCBI Taxonomy" id="2419782"/>
    <lineage>
        <taxon>Bacteria</taxon>
        <taxon>Pseudomonadati</taxon>
        <taxon>Bacteroidota</taxon>
        <taxon>Flavobacteriia</taxon>
        <taxon>Flavobacteriales</taxon>
        <taxon>Flavobacteriaceae</taxon>
        <taxon>Ulvibacterium</taxon>
    </lineage>
</organism>
<evidence type="ECO:0000313" key="2">
    <source>
        <dbReference type="Proteomes" id="UP000276603"/>
    </source>
</evidence>
<dbReference type="Proteomes" id="UP000276603">
    <property type="component" value="Unassembled WGS sequence"/>
</dbReference>
<proteinExistence type="predicted"/>